<evidence type="ECO:0000313" key="4">
    <source>
        <dbReference type="EMBL" id="MBO1263973.1"/>
    </source>
</evidence>
<keyword evidence="2" id="KW-0012">Acyltransferase</keyword>
<reference evidence="4" key="1">
    <citation type="submission" date="2021-03" db="EMBL/GenBank/DDBJ databases">
        <title>Proteiniclasticum marinus sp. nov., isolated from tidal flat sediment.</title>
        <authorList>
            <person name="Namirimu T."/>
            <person name="Yang J.-A."/>
            <person name="Yang S.-H."/>
            <person name="Kim Y.-J."/>
            <person name="Kwon K.K."/>
        </authorList>
    </citation>
    <scope>NUCLEOTIDE SEQUENCE</scope>
    <source>
        <strain evidence="4">SCR006</strain>
    </source>
</reference>
<protein>
    <submittedName>
        <fullName evidence="4">GNAT family N-acetyltransferase</fullName>
    </submittedName>
</protein>
<dbReference type="GO" id="GO:0016747">
    <property type="term" value="F:acyltransferase activity, transferring groups other than amino-acyl groups"/>
    <property type="evidence" value="ECO:0007669"/>
    <property type="project" value="InterPro"/>
</dbReference>
<organism evidence="4 5">
    <name type="scientific">Proteiniclasticum aestuarii</name>
    <dbReference type="NCBI Taxonomy" id="2817862"/>
    <lineage>
        <taxon>Bacteria</taxon>
        <taxon>Bacillati</taxon>
        <taxon>Bacillota</taxon>
        <taxon>Clostridia</taxon>
        <taxon>Eubacteriales</taxon>
        <taxon>Clostridiaceae</taxon>
        <taxon>Proteiniclasticum</taxon>
    </lineage>
</organism>
<dbReference type="CDD" id="cd04301">
    <property type="entry name" value="NAT_SF"/>
    <property type="match status" value="2"/>
</dbReference>
<name>A0A939H8K1_9CLOT</name>
<dbReference type="InterPro" id="IPR050680">
    <property type="entry name" value="YpeA/RimI_acetyltransf"/>
</dbReference>
<evidence type="ECO:0000256" key="2">
    <source>
        <dbReference type="ARBA" id="ARBA00023315"/>
    </source>
</evidence>
<dbReference type="AlphaFoldDB" id="A0A939H8K1"/>
<sequence>MRYVNAQEVGREKIYTAFQKGFSDYRIRFHMTQEEFFERFFGSEGNELSASYVALDGENPVGLVLGGVKDFNGVKTMRCGTLCIAPAYRGKGVSDALFSLHERSAEEIGCRQMFLEVIKGNDRAISFYEKKGYSRIYDLRYYAVDRRVLLEEKARLSEELTMRGMSIEEFFSVKEQVGEVHLNWQTDFQAMKITEDIHYLGVYRKERIIGACAYRTSGKICFIWVHKEERLQGIGASLLQEIARKTLGEKIQMSFSNHMGLWGFVHRLGFREEKLSQYEMVRLL</sequence>
<dbReference type="InterPro" id="IPR016181">
    <property type="entry name" value="Acyl_CoA_acyltransferase"/>
</dbReference>
<gene>
    <name evidence="4" type="ORF">J3A84_02810</name>
</gene>
<proteinExistence type="predicted"/>
<dbReference type="RefSeq" id="WP_207598466.1">
    <property type="nucleotide sequence ID" value="NZ_JAFNJU010000001.1"/>
</dbReference>
<dbReference type="Pfam" id="PF13673">
    <property type="entry name" value="Acetyltransf_10"/>
    <property type="match status" value="1"/>
</dbReference>
<dbReference type="Gene3D" id="3.40.630.30">
    <property type="match status" value="2"/>
</dbReference>
<keyword evidence="5" id="KW-1185">Reference proteome</keyword>
<dbReference type="PANTHER" id="PTHR43420">
    <property type="entry name" value="ACETYLTRANSFERASE"/>
    <property type="match status" value="1"/>
</dbReference>
<feature type="domain" description="N-acetyltransferase" evidence="3">
    <location>
        <begin position="160"/>
        <end position="284"/>
    </location>
</feature>
<dbReference type="InterPro" id="IPR000182">
    <property type="entry name" value="GNAT_dom"/>
</dbReference>
<evidence type="ECO:0000256" key="1">
    <source>
        <dbReference type="ARBA" id="ARBA00022679"/>
    </source>
</evidence>
<dbReference type="Pfam" id="PF00583">
    <property type="entry name" value="Acetyltransf_1"/>
    <property type="match status" value="1"/>
</dbReference>
<evidence type="ECO:0000313" key="5">
    <source>
        <dbReference type="Proteomes" id="UP000664218"/>
    </source>
</evidence>
<feature type="domain" description="N-acetyltransferase" evidence="3">
    <location>
        <begin position="1"/>
        <end position="151"/>
    </location>
</feature>
<dbReference type="PANTHER" id="PTHR43420:SF44">
    <property type="entry name" value="ACETYLTRANSFERASE YPEA"/>
    <property type="match status" value="1"/>
</dbReference>
<dbReference type="PROSITE" id="PS51186">
    <property type="entry name" value="GNAT"/>
    <property type="match status" value="2"/>
</dbReference>
<evidence type="ECO:0000259" key="3">
    <source>
        <dbReference type="PROSITE" id="PS51186"/>
    </source>
</evidence>
<accession>A0A939H8K1</accession>
<comment type="caution">
    <text evidence="4">The sequence shown here is derived from an EMBL/GenBank/DDBJ whole genome shotgun (WGS) entry which is preliminary data.</text>
</comment>
<keyword evidence="1" id="KW-0808">Transferase</keyword>
<dbReference type="Proteomes" id="UP000664218">
    <property type="component" value="Unassembled WGS sequence"/>
</dbReference>
<dbReference type="EMBL" id="JAFNJU010000001">
    <property type="protein sequence ID" value="MBO1263973.1"/>
    <property type="molecule type" value="Genomic_DNA"/>
</dbReference>
<dbReference type="SUPFAM" id="SSF55729">
    <property type="entry name" value="Acyl-CoA N-acyltransferases (Nat)"/>
    <property type="match status" value="2"/>
</dbReference>